<reference evidence="3 4" key="1">
    <citation type="submission" date="2020-09" db="EMBL/GenBank/DDBJ databases">
        <title>Characterization and genome sequencing of Ruminiclostridium sp. nov. MA18.</title>
        <authorList>
            <person name="Rettenmaier R."/>
            <person name="Kowollik M.-L."/>
            <person name="Liebl W."/>
            <person name="Zverlov V."/>
        </authorList>
    </citation>
    <scope>NUCLEOTIDE SEQUENCE [LARGE SCALE GENOMIC DNA]</scope>
    <source>
        <strain evidence="3 4">MA18</strain>
    </source>
</reference>
<proteinExistence type="predicted"/>
<dbReference type="InterPro" id="IPR032750">
    <property type="entry name" value="TnsD_C"/>
</dbReference>
<feature type="domain" description="TniQ" evidence="1">
    <location>
        <begin position="3"/>
        <end position="156"/>
    </location>
</feature>
<dbReference type="RefSeq" id="WP_137698483.1">
    <property type="nucleotide sequence ID" value="NZ_CP061336.1"/>
</dbReference>
<name>A0A4U7JCQ7_9FIRM</name>
<accession>A0A4U7JCQ7</accession>
<protein>
    <submittedName>
        <fullName evidence="3">TnsD family transposase</fullName>
    </submittedName>
</protein>
<dbReference type="OrthoDB" id="470139at2"/>
<keyword evidence="4" id="KW-1185">Reference proteome</keyword>
<dbReference type="EMBL" id="CP061336">
    <property type="protein sequence ID" value="QNU68082.1"/>
    <property type="molecule type" value="Genomic_DNA"/>
</dbReference>
<dbReference type="Pfam" id="PF15978">
    <property type="entry name" value="TnsD"/>
    <property type="match status" value="1"/>
</dbReference>
<dbReference type="KEGG" id="rher:EHE19_006485"/>
<evidence type="ECO:0000259" key="1">
    <source>
        <dbReference type="Pfam" id="PF06527"/>
    </source>
</evidence>
<dbReference type="Proteomes" id="UP000306409">
    <property type="component" value="Chromosome"/>
</dbReference>
<dbReference type="InterPro" id="IPR009492">
    <property type="entry name" value="TniQ"/>
</dbReference>
<evidence type="ECO:0000313" key="4">
    <source>
        <dbReference type="Proteomes" id="UP000306409"/>
    </source>
</evidence>
<organism evidence="3 4">
    <name type="scientific">Ruminiclostridium herbifermentans</name>
    <dbReference type="NCBI Taxonomy" id="2488810"/>
    <lineage>
        <taxon>Bacteria</taxon>
        <taxon>Bacillati</taxon>
        <taxon>Bacillota</taxon>
        <taxon>Clostridia</taxon>
        <taxon>Eubacteriales</taxon>
        <taxon>Oscillospiraceae</taxon>
        <taxon>Ruminiclostridium</taxon>
    </lineage>
</organism>
<dbReference type="Pfam" id="PF06527">
    <property type="entry name" value="TniQ"/>
    <property type="match status" value="1"/>
</dbReference>
<evidence type="ECO:0000313" key="3">
    <source>
        <dbReference type="EMBL" id="QNU68082.1"/>
    </source>
</evidence>
<sequence length="633" mass="73530">MNYFPTSYPDELLYSILARYHVRNGNISPKMTLHELFGTNTITAVGDMPSDIDSLVCRIPKHKRLTADGLIMNNTLFPYYTAFMPEARTKLIEADMKGNGGGKIHTMAGIMAGSINVPEYLRFCPECNKDDEQKYGENYWHRLHQMPGVLFCPVHNEMILDSTVNLKIQNRHEFIAANEKNCLEKHTKINYTEKDINSLITLSEDIDWIIKNYENVKDFMEKTYGTRNYYIEKLKDRGYATVNGRVYQENLVADFIEFYGFDFLNSVQCPVDYNNQNNWLSSIVRKHRKVFHIVMHLLLIRFLYGSAEKFINIGDNYKPFGTGPWPCLNPVADHYKKFVIKKAKITHCYDTKHPVGTFECSCGFIYSRRGPDTSPDDLFKVGRIKMFGLVWEKKLEEAINKNWGLRRVAREMKADPKTIKLYSAKLGLKTGFNDENIHSEKGSQASIDNVLQQNDSLLYNHRNAWLLAKKTYPDKSKTELRSIAKAHYAWLYRHDKDWLDKNSPEHQKIQINSTRVDWIARDFEVLQKVKDAEKEILNTKGKPERISLSRIGRVSGLLGLLEKHLDKLPQTKAYIEAVSETDDAYRKRRILWAIQKLSESGEEPKLWKVMRIAGIRKEYEKQAEECLGKKKGY</sequence>
<feature type="domain" description="Transposon Tn7 transposition protein TnsD C-terminal" evidence="2">
    <location>
        <begin position="217"/>
        <end position="575"/>
    </location>
</feature>
<gene>
    <name evidence="3" type="ORF">EHE19_006485</name>
</gene>
<dbReference type="AlphaFoldDB" id="A0A4U7JCQ7"/>
<evidence type="ECO:0000259" key="2">
    <source>
        <dbReference type="Pfam" id="PF15978"/>
    </source>
</evidence>